<sequence length="200" mass="22819">MNHWDDKFKDDTYLYGEEANQFVKEQFQDKGKGSIACFAEGEGRNSVYLAQLGYDVATFDYSKEGLKKTEKLAEKFNVHVETNLKDLTVEEAVDKAQFDNAVMIFGHVEEDKQQVLFNNMIQSVKAEGKIYFELYAKAQVDYGTGGPKDTSMLYDLGDVKKYCESNDVNIIELAEREVVRHEGDKHNGKCRVIQGIMVKK</sequence>
<evidence type="ECO:0000259" key="1">
    <source>
        <dbReference type="Pfam" id="PF03848"/>
    </source>
</evidence>
<dbReference type="RefSeq" id="WP_111717271.1">
    <property type="nucleotide sequence ID" value="NZ_JBHSSR010000010.1"/>
</dbReference>
<protein>
    <submittedName>
        <fullName evidence="2">SAM-dependent methyltransferase</fullName>
    </submittedName>
</protein>
<dbReference type="Pfam" id="PF03848">
    <property type="entry name" value="TehB"/>
    <property type="match status" value="1"/>
</dbReference>
<organism evidence="2 3">
    <name type="scientific">Macrococcus epidermidis</name>
    <dbReference type="NCBI Taxonomy" id="1902580"/>
    <lineage>
        <taxon>Bacteria</taxon>
        <taxon>Bacillati</taxon>
        <taxon>Bacillota</taxon>
        <taxon>Bacilli</taxon>
        <taxon>Bacillales</taxon>
        <taxon>Staphylococcaceae</taxon>
        <taxon>Macrococcus</taxon>
    </lineage>
</organism>
<dbReference type="GO" id="GO:0032259">
    <property type="term" value="P:methylation"/>
    <property type="evidence" value="ECO:0007669"/>
    <property type="project" value="UniProtKB-KW"/>
</dbReference>
<evidence type="ECO:0000313" key="3">
    <source>
        <dbReference type="Proteomes" id="UP000249808"/>
    </source>
</evidence>
<dbReference type="Proteomes" id="UP000249808">
    <property type="component" value="Unassembled WGS sequence"/>
</dbReference>
<dbReference type="GO" id="GO:0008168">
    <property type="term" value="F:methyltransferase activity"/>
    <property type="evidence" value="ECO:0007669"/>
    <property type="project" value="UniProtKB-KW"/>
</dbReference>
<proteinExistence type="predicted"/>
<evidence type="ECO:0000313" key="2">
    <source>
        <dbReference type="EMBL" id="RAK43786.1"/>
    </source>
</evidence>
<keyword evidence="2" id="KW-0808">Transferase</keyword>
<dbReference type="InterPro" id="IPR015985">
    <property type="entry name" value="TehB-like_dom"/>
</dbReference>
<dbReference type="Gene3D" id="3.40.50.150">
    <property type="entry name" value="Vaccinia Virus protein VP39"/>
    <property type="match status" value="1"/>
</dbReference>
<name>A0A327ZNF0_9STAP</name>
<feature type="domain" description="Tellurite resistance methyltransferase TehB-like" evidence="1">
    <location>
        <begin position="40"/>
        <end position="184"/>
    </location>
</feature>
<keyword evidence="2" id="KW-0489">Methyltransferase</keyword>
<accession>A0A327ZNF0</accession>
<dbReference type="EMBL" id="PZJH01000009">
    <property type="protein sequence ID" value="RAK43786.1"/>
    <property type="molecule type" value="Genomic_DNA"/>
</dbReference>
<dbReference type="AlphaFoldDB" id="A0A327ZNF0"/>
<dbReference type="SUPFAM" id="SSF53335">
    <property type="entry name" value="S-adenosyl-L-methionine-dependent methyltransferases"/>
    <property type="match status" value="1"/>
</dbReference>
<keyword evidence="3" id="KW-1185">Reference proteome</keyword>
<gene>
    <name evidence="2" type="ORF">BHU61_12225</name>
</gene>
<comment type="caution">
    <text evidence="2">The sequence shown here is derived from an EMBL/GenBank/DDBJ whole genome shotgun (WGS) entry which is preliminary data.</text>
</comment>
<dbReference type="InterPro" id="IPR029063">
    <property type="entry name" value="SAM-dependent_MTases_sf"/>
</dbReference>
<reference evidence="2 3" key="1">
    <citation type="journal article" date="2018" name="Front. Microbiol.">
        <title>Description and Comparative Genomics of Macrococcus caseolyticus subsp. hominis subsp. nov., Macrococcus goetzii sp. nov., Macrococcus epidermidis sp. nov., and Macrococcus bohemicus sp. nov., Novel Macrococci From Human Clinical Material With Virulence Potential and Suspected Uptake of Foreign DNA by Natural Transformation.</title>
        <authorList>
            <person name="Maslanova I."/>
            <person name="Wertheimer Z."/>
            <person name="Sedlacek I."/>
            <person name="Svec P."/>
            <person name="Indrakova A."/>
            <person name="Kovarovic V."/>
            <person name="Schumann P."/>
            <person name="Sproer C."/>
            <person name="Kralova S."/>
            <person name="Sedo O."/>
            <person name="Kristofova L."/>
            <person name="Vrbovska V."/>
            <person name="Fuzik T."/>
            <person name="Petras P."/>
            <person name="Zdrahal Z."/>
            <person name="Ruzickova V."/>
            <person name="Doskar J."/>
            <person name="Pantucek R."/>
        </authorList>
    </citation>
    <scope>NUCLEOTIDE SEQUENCE [LARGE SCALE GENOMIC DNA]</scope>
    <source>
        <strain evidence="2 3">01/688</strain>
    </source>
</reference>